<protein>
    <submittedName>
        <fullName evidence="1">Uncharacterized protein</fullName>
    </submittedName>
</protein>
<sequence length="117" mass="14078">MELQMFCCLLGYTVLYLFVLGLSKPLCLFVSRKYKNVFPEILTYLFVFSGNLYFSGIIYLFMFPEIIFSGIITYLFVFSENLYFSGIIYLYLIFPEIYIFRNCLFIHLFPEIYIFRN</sequence>
<comment type="caution">
    <text evidence="1">The sequence shown here is derived from an EMBL/GenBank/DDBJ whole genome shotgun (WGS) entry which is preliminary data.</text>
</comment>
<accession>A0ACB1B3G9</accession>
<dbReference type="Proteomes" id="UP001497535">
    <property type="component" value="Unassembled WGS sequence"/>
</dbReference>
<dbReference type="EMBL" id="CAVMJV010000172">
    <property type="protein sequence ID" value="CAK5119723.1"/>
    <property type="molecule type" value="Genomic_DNA"/>
</dbReference>
<name>A0ACB1B3G9_MELEN</name>
<evidence type="ECO:0000313" key="2">
    <source>
        <dbReference type="Proteomes" id="UP001497535"/>
    </source>
</evidence>
<evidence type="ECO:0000313" key="1">
    <source>
        <dbReference type="EMBL" id="CAK5119723.1"/>
    </source>
</evidence>
<reference evidence="1" key="1">
    <citation type="submission" date="2023-11" db="EMBL/GenBank/DDBJ databases">
        <authorList>
            <person name="Poullet M."/>
        </authorList>
    </citation>
    <scope>NUCLEOTIDE SEQUENCE</scope>
    <source>
        <strain evidence="1">E1834</strain>
    </source>
</reference>
<proteinExistence type="predicted"/>
<keyword evidence="2" id="KW-1185">Reference proteome</keyword>
<organism evidence="1 2">
    <name type="scientific">Meloidogyne enterolobii</name>
    <name type="common">Root-knot nematode worm</name>
    <name type="synonym">Meloidogyne mayaguensis</name>
    <dbReference type="NCBI Taxonomy" id="390850"/>
    <lineage>
        <taxon>Eukaryota</taxon>
        <taxon>Metazoa</taxon>
        <taxon>Ecdysozoa</taxon>
        <taxon>Nematoda</taxon>
        <taxon>Chromadorea</taxon>
        <taxon>Rhabditida</taxon>
        <taxon>Tylenchina</taxon>
        <taxon>Tylenchomorpha</taxon>
        <taxon>Tylenchoidea</taxon>
        <taxon>Meloidogynidae</taxon>
        <taxon>Meloidogyninae</taxon>
        <taxon>Meloidogyne</taxon>
    </lineage>
</organism>
<gene>
    <name evidence="1" type="ORF">MENTE1834_LOCUS46576</name>
</gene>